<dbReference type="PROSITE" id="PS00012">
    <property type="entry name" value="PHOSPHOPANTETHEINE"/>
    <property type="match status" value="2"/>
</dbReference>
<sequence length="4209" mass="439823">MATSSEEMVAALRETLKENERLWQLNQELAARSTEPIAIVGMGCRLPGGVESPEDLWRLVADGVDAVSEFPADRGWDVENLFDPDPERFGKSYVRHGGFLDDAAGFDAEFFGISPREALAMDPQQRLMLETTWEALEQAGIDPTSLRGSRTGVFAGVMYHDYAEGMPVAPEELEGLLGTGKAGSVVSGRVSYVLGVEGPSLMVDTACSSSLVTLHLAVQALRTGECTLALAGGVTVMVSPEVFVEFSRQRGLAPDGRCKSFSDAADGAGWSEGAGVLVLERLADARRNGHRVLAVIRGTAVNQDGASNGLTAPNGPSQQRVIRAALANAGLSTQDVDVVEAHGTGTPLGDPIEAQAILATYGQDRPAGRPLWLGSVKSNIGHAQAAAGVVGVVKMVQALRHGVLPKTLHVDAPSTKVDWAAGTVELLAEARDWPRQGDPRRAGISSFGVSGTNAHLILEEAPAETATASDAAPVAPPVVPWVLSARSEAALRGQAARLTEFATANPDVPLTDIGSSLVTTRARLSDRAVVTGADLDELLAGLAALAAGETAPGVLRGNAIGGTRNRVALVFPGQGAQWVGMAATLLASSPVFASAMSGCVAALEPHVEWAVWPVLRGEADAESLERVDVVQPVLWAVMVSLAALWRSFGVEPVAVVGHSQGEIAAAVVAGGLTVEDGARVVALRSQAITALAGLGGMVSVPLPPAEVEELIGQWQDTVGIATVNGPSSVVVSGAVDALDELLAECERRGVRAKRIPVDYASHSHYVERIRDDIRESLAGITPVSASVAFYSTVTGEPIDTAGLDADYWYANLRGTVRFAETVETLLADGIQHFVEVSPHPVLVTAIGDTIERAEVEASVVGTLRRDEGGLARVVASLGQAHANGVSVDWSTFFPGARRVDLPTYAFQHERYWLTGGAAVVDASGLGQSTIDHPLLAAAVELPDSGGVLFTGRLSTATQPWLTDHAVNGTVLVAGAALVELSLRAADQVGCDQLEELTLATPLLLPEQGGVRVQVMVGAAEGDGRRSVVVYSRDESAPEDAPWTQHATGVLGLRRVPAAAELTEWPPAGAEPVDLDGLYDELAAAGFGYGPAFQGLRRVWLRGEEILVEAALPAQLAGDADEYGLHPALLDATLHGMLAARRERLEVRLPFSWVGISLHASGATTVRARLVPTGADSVAVHLADASGAPVATISALASRPLAADALSSGAQAGPQPLFSLGWTPVSVEDTGVGAAVVLGTETHGLAERAHPRLADIEPVPSAVLFPVPVDGTVRDVTGQVLARLQEWLADERFAASRLVLVTRDAVAVEARHNVDLAQAAVWGLVRSAQSEHPDRFALLDLDAHPDSRAAVPSVLGTGEPQLAVRAGRPLAPRLARVGTDGVLVPPAGAQAWRLESEGKGELEKLAIVACPDVLRPLADGEVRLRVGAAGLNFRDVLIALDMYPDVVKPGGEAAGVVTEVGPGVTGLAPGDRVFGFVHEPFGPVTTASGSVLRRMPERWSFEQAAAVPVTYLTAYHGLKELARVGEGDKVLVHAATGGVGMAAVALARHLGAEVFATASTGKWDTLRAMGFDETHIASSRTLEFEERFLAATGGSGVDVVLDCLAGDFVDASLRLLPRGGRFVEIGKTDLRDPAAVAEAHPGVAYHSFDLIVAAGDRLGAMLDDLLALFDDGSLGLPPVTTWEITRAVEAFRFVSKAKQIGKVVLTMPRTLDQAGTVLVTGGTGVLGGELARHLVTTHGVRDLVLTSRRGLAADGAAALRDELVSLGADVTVAACDAADREALAELIGGLARPLTGVVHAAGVLDDAILASLTPEHLDTVLRPKVDAALNLHELTKGMDLAVFALFSSAAGVLGTPGQGNYAAANAALDALAQHRHAHGLPATALAWGMWAQATGMTAHLDHTDLARMSRGGVLPMSTEDGLALFDTAVRVDHAFVVPAKLDLPALRHLGRTTPLSPVLRGLVRARRTAATTGQATGLRHQLAGLSPADQDRTLLELVNTNVATVLGHSSPDAVAPNRAFTELGFDSLTAVELRNHLNNATGLRLPATLVFDYPTPGALARQLRAELVGAGADRPATPVTTAAAPADEPIAIVGMACRLPGGVDSPDELWDLMATGGVGLVDFPTDRGWDLENLYDPDPDKPGRSYVKNGGFLAEAGDFDAEFFRISPREAIATDPQQRLMLEVSWEALENARIAPSSLRGSPTGVFTGVMHDHYADFVTPGAEGVEGLLIVGKAASVVSGRVAYTLGLEGPALSIDAACSSSLVALHLAAQSMRAGECTLALVGGVTIIADPMQFVEFSRQRGLARDGRCKSFSATADGTSWSEGAAVLVVERLSDAKRNGRRILAVVRGSAVNQDGASNGLTAPNGPAQQRVIRAALADAAMATQDVDVVEAHGTGTSLGDPIEAQAIIATYGQDRPEDRPLWLGSVKSNIGHTQAAAGVAGVIKMVLAMRHGVLPRTLHVDEPSPKVDWAAGSVELLTEEREWHAPDRPRRAGVSSFGISGTNAHVIIEEWQADEAARPAEPATRALTPWVLSGRTEQAVAAQAERLHAFVAADEDLRLADVGLSLATTRSHQEHRAVLTASDRDGLLNGLAALATGAQPSDVVRGRVATGRLAVLFTGQGSQRAGMGRQLYERFPVFAAAFDEVCAGLDGLLGQSLRELVFAQDGSALAESLDQTGYAQPALFAVEVALFRLLESWGVTPDYVAGHSIGELAAAHVSGVWSLADACAVVAARGRLMQALPSGGAMLAVAASEDEVLPTIAGQESRVSLAAINGPTSVVLSGEEDAVEELATTWQERGRKVKRLRVSHAFHSPLMDGMLAEFAAVLAQVTFGEPAIPVVSNLTGRLATAEEIGTPEYWVRHVRETVRFADAITVLREENVTTFLELGPDGVLSAMGAGCVADGADAVFVTALRRDRDERDTAAAAFGTLHTRGVPVDWRSVFAGARTVTLPTYAFQHTTFWLKRTVEAVNAVGLGQLTAGHPLLGAAVELPQTGGFLFTGRLSLRSHPWLADHAVNGTVLVPGTGMVELALRAGDQVGCDRVEELTLAAPMVLAPNGSLRIQVVVDGADDDGRRALTLFSRTEDAADDEPWTRHAAGVLTVGQPAPIMALTEWPPAGATAVPVDDVYDGLASMGLDYGPVFQGLRKAWLRDGEVFAEVALPEQAEADAARFGVHPALLDAALHGLLVSDPDNRQAKLPFSWSGVSLHATGASSVRVRLVSSGTDSVSVQVADRTGAPVVTVESLVTRPVAGVVAASATPTTNRWLYGLDWVPQQAPSSPAVEFAVLGDDPGLAGGNGHADLRALVAALDGPDAVPGLVVHPVPVTDGVAAGDVRATAQSVLDLLQAWTGEDRLATVPLAVLTRGAVPTDGAEAPNLQQAAVWGLLRSAQSEHPDRFVVVDIDDHPESLAALPAAFASGEPQLAVRGGELLVPRLARAGSDGELVPPPGVPAWQLDHKGKGTLDRIELVACPHVFEPLPEGFVRLRVQAAGLNFRDPMVALGMIDNPDTHRAEAAGVVMELGPGVTGLAVGDRVFGYMPEPFSQVTIADQRLVRRMPDSWTFEQAASVGVIFATAWHGLADLGGLRAGEKVLIHAAAGGVGVAAVQLARHWGAEVFGTASPGKWDALRAAGLDDDHIASSRTLEFEEKFMAVTGGAGVDVVLDCLAGDFVDASLRLLPRGGRFLEIGKMDVRDAAEVAAAHTGVDYQAFDLFGVPERLGPILDELIALFETGALTLPPTTTWPITRAAAAFRHLSQAKQVGKIVLSMPRSLDQRGTVLVTGGTGELGAAMARHLVTDHGVGHLVLTSRRGLAAEGAAELRDELVGLGAEVTIAACDAADRESLAALLAAIPAEHPLTGVVHAAGVLADGMLESLTQESMDRVLRPKVDAALNLHELTKDMDLAMFVLFSSAAGLLSTAGQGNYSAANSFLDALAQHRRTLGLAATSLAWGLWAGGMGGSLDDADIARMARGGVSAFTSAEGLALFDSAHQVDRALLAPIKLDVGALAAQAASGPVPPVLRGLVRVRRVASTSSGEASSALRERLLTLSTPEQQDVLLELAGVHVAAVLGHPNTDAITPSRAFSELGFDSLTSVELRNRLGSVTGLRLPATLVFDHPTPSALAEFMRAELVGDGAASVSVTDEIAKLEAVLAAVEVEQTDHADVTVRLRRLLATWNDLVSGVDTADDEDLNSATAEDLFDLLDDELRAS</sequence>
<proteinExistence type="predicted"/>
<dbReference type="SMART" id="SM00825">
    <property type="entry name" value="PKS_KS"/>
    <property type="match status" value="2"/>
</dbReference>
<dbReference type="InterPro" id="IPR036291">
    <property type="entry name" value="NAD(P)-bd_dom_sf"/>
</dbReference>
<feature type="region of interest" description="C-terminal hotdog fold" evidence="12">
    <location>
        <begin position="1069"/>
        <end position="1206"/>
    </location>
</feature>
<dbReference type="InterPro" id="IPR006162">
    <property type="entry name" value="Ppantetheine_attach_site"/>
</dbReference>
<dbReference type="GO" id="GO:0008270">
    <property type="term" value="F:zinc ion binding"/>
    <property type="evidence" value="ECO:0007669"/>
    <property type="project" value="InterPro"/>
</dbReference>
<name>A0A4R7W0S2_9PSEU</name>
<dbReference type="InterPro" id="IPR049552">
    <property type="entry name" value="PKS_DH_N"/>
</dbReference>
<dbReference type="SUPFAM" id="SSF52151">
    <property type="entry name" value="FabD/lysophospholipase-like"/>
    <property type="match status" value="2"/>
</dbReference>
<feature type="domain" description="PKS/mFAS DH" evidence="15">
    <location>
        <begin position="932"/>
        <end position="1206"/>
    </location>
</feature>
<dbReference type="FunFam" id="1.10.1200.10:FF:000007">
    <property type="entry name" value="Probable polyketide synthase pks17"/>
    <property type="match status" value="2"/>
</dbReference>
<dbReference type="InterPro" id="IPR020841">
    <property type="entry name" value="PKS_Beta-ketoAc_synthase_dom"/>
</dbReference>
<dbReference type="GO" id="GO:0047879">
    <property type="term" value="F:erythronolide synthase activity"/>
    <property type="evidence" value="ECO:0007669"/>
    <property type="project" value="UniProtKB-EC"/>
</dbReference>
<dbReference type="InterPro" id="IPR014043">
    <property type="entry name" value="Acyl_transferase_dom"/>
</dbReference>
<dbReference type="SMART" id="SM00826">
    <property type="entry name" value="PKS_DH"/>
    <property type="match status" value="2"/>
</dbReference>
<dbReference type="InterPro" id="IPR057326">
    <property type="entry name" value="KR_dom"/>
</dbReference>
<dbReference type="SUPFAM" id="SSF51735">
    <property type="entry name" value="NAD(P)-binding Rossmann-fold domains"/>
    <property type="match status" value="6"/>
</dbReference>
<dbReference type="EMBL" id="SOCP01000002">
    <property type="protein sequence ID" value="TDV56120.1"/>
    <property type="molecule type" value="Genomic_DNA"/>
</dbReference>
<comment type="subunit">
    <text evidence="10">Homodimer. Erythronolide synthase is composed of EryAI, EryAII and EryAIII multimodular (2 modules) polypeptides each coding for a functional synthase subunit which participates in 2 of the six FAS-like elongation steps required for formation of the polyketide. Module 1, 2, 3, 4, 5, and 6 participating in biosynthesis steps 1, 2, 3, 4, 5, and 6, respectively.</text>
</comment>
<feature type="active site" description="Proton acceptor; for dehydratase activity" evidence="12">
    <location>
        <position position="964"/>
    </location>
</feature>
<keyword evidence="2" id="KW-0597">Phosphoprotein</keyword>
<dbReference type="Pfam" id="PF21089">
    <property type="entry name" value="PKS_DH_N"/>
    <property type="match status" value="2"/>
</dbReference>
<dbReference type="FunFam" id="3.40.366.10:FF:000002">
    <property type="entry name" value="Probable polyketide synthase 2"/>
    <property type="match status" value="2"/>
</dbReference>
<dbReference type="Gene3D" id="3.90.180.10">
    <property type="entry name" value="Medium-chain alcohol dehydrogenases, catalytic domain"/>
    <property type="match status" value="2"/>
</dbReference>
<evidence type="ECO:0000259" key="14">
    <source>
        <dbReference type="PROSITE" id="PS52004"/>
    </source>
</evidence>
<feature type="region of interest" description="N-terminal hotdog fold" evidence="12">
    <location>
        <begin position="932"/>
        <end position="1057"/>
    </location>
</feature>
<dbReference type="Gene3D" id="1.10.1200.10">
    <property type="entry name" value="ACP-like"/>
    <property type="match status" value="2"/>
</dbReference>
<feature type="domain" description="PKS/mFAS DH" evidence="15">
    <location>
        <begin position="2983"/>
        <end position="3257"/>
    </location>
</feature>
<feature type="active site" description="Proton donor; for dehydratase activity" evidence="12">
    <location>
        <position position="1130"/>
    </location>
</feature>
<dbReference type="InterPro" id="IPR049900">
    <property type="entry name" value="PKS_mFAS_DH"/>
</dbReference>
<feature type="domain" description="Carrier" evidence="13">
    <location>
        <begin position="1991"/>
        <end position="2066"/>
    </location>
</feature>
<evidence type="ECO:0000259" key="13">
    <source>
        <dbReference type="PROSITE" id="PS50075"/>
    </source>
</evidence>
<dbReference type="PROSITE" id="PS00606">
    <property type="entry name" value="KS3_1"/>
    <property type="match status" value="2"/>
</dbReference>
<dbReference type="InterPro" id="IPR014030">
    <property type="entry name" value="Ketoacyl_synth_N"/>
</dbReference>
<keyword evidence="1" id="KW-0596">Phosphopantetheine</keyword>
<feature type="region of interest" description="C-terminal hotdog fold" evidence="12">
    <location>
        <begin position="3120"/>
        <end position="3257"/>
    </location>
</feature>
<dbReference type="SMART" id="SM01294">
    <property type="entry name" value="PKS_PP_betabranch"/>
    <property type="match status" value="2"/>
</dbReference>
<dbReference type="InterPro" id="IPR009081">
    <property type="entry name" value="PP-bd_ACP"/>
</dbReference>
<dbReference type="Pfam" id="PF13602">
    <property type="entry name" value="ADH_zinc_N_2"/>
    <property type="match status" value="2"/>
</dbReference>
<dbReference type="CDD" id="cd08956">
    <property type="entry name" value="KR_3_FAS_SDR_x"/>
    <property type="match status" value="2"/>
</dbReference>
<dbReference type="FunFam" id="3.40.47.10:FF:000019">
    <property type="entry name" value="Polyketide synthase type I"/>
    <property type="match status" value="2"/>
</dbReference>
<dbReference type="Gene3D" id="3.40.50.720">
    <property type="entry name" value="NAD(P)-binding Rossmann-like Domain"/>
    <property type="match status" value="2"/>
</dbReference>
<dbReference type="InterPro" id="IPR013968">
    <property type="entry name" value="PKS_KR"/>
</dbReference>
<dbReference type="Gene3D" id="3.40.50.11460">
    <property type="match status" value="2"/>
</dbReference>
<dbReference type="InterPro" id="IPR049551">
    <property type="entry name" value="PKS_DH_C"/>
</dbReference>
<dbReference type="SUPFAM" id="SSF53901">
    <property type="entry name" value="Thiolase-like"/>
    <property type="match status" value="2"/>
</dbReference>
<dbReference type="InterPro" id="IPR020807">
    <property type="entry name" value="PKS_DH"/>
</dbReference>
<dbReference type="Pfam" id="PF08240">
    <property type="entry name" value="ADH_N"/>
    <property type="match status" value="2"/>
</dbReference>
<dbReference type="SMART" id="SM00823">
    <property type="entry name" value="PKS_PP"/>
    <property type="match status" value="2"/>
</dbReference>
<dbReference type="PROSITE" id="PS50075">
    <property type="entry name" value="CARRIER"/>
    <property type="match status" value="2"/>
</dbReference>
<keyword evidence="4" id="KW-0677">Repeat</keyword>
<evidence type="ECO:0000313" key="17">
    <source>
        <dbReference type="Proteomes" id="UP000294927"/>
    </source>
</evidence>
<dbReference type="InterPro" id="IPR016035">
    <property type="entry name" value="Acyl_Trfase/lysoPLipase"/>
</dbReference>
<keyword evidence="3" id="KW-0808">Transferase</keyword>
<dbReference type="GO" id="GO:0004312">
    <property type="term" value="F:fatty acid synthase activity"/>
    <property type="evidence" value="ECO:0007669"/>
    <property type="project" value="TreeGrafter"/>
</dbReference>
<feature type="domain" description="Carrier" evidence="13">
    <location>
        <begin position="4055"/>
        <end position="4130"/>
    </location>
</feature>
<dbReference type="GO" id="GO:0006633">
    <property type="term" value="P:fatty acid biosynthetic process"/>
    <property type="evidence" value="ECO:0007669"/>
    <property type="project" value="InterPro"/>
</dbReference>
<dbReference type="Gene3D" id="3.10.129.110">
    <property type="entry name" value="Polyketide synthase dehydratase"/>
    <property type="match status" value="2"/>
</dbReference>
<feature type="region of interest" description="N-terminal hotdog fold" evidence="12">
    <location>
        <begin position="2983"/>
        <end position="3108"/>
    </location>
</feature>
<evidence type="ECO:0000256" key="11">
    <source>
        <dbReference type="ARBA" id="ARBA00066981"/>
    </source>
</evidence>
<dbReference type="PANTHER" id="PTHR43775">
    <property type="entry name" value="FATTY ACID SYNTHASE"/>
    <property type="match status" value="1"/>
</dbReference>
<dbReference type="OrthoDB" id="9778690at2"/>
<keyword evidence="6" id="KW-0012">Acyltransferase</keyword>
<protein>
    <recommendedName>
        <fullName evidence="11">6-deoxyerythronolide-B synthase</fullName>
        <ecNumber evidence="11">2.3.1.94</ecNumber>
    </recommendedName>
</protein>
<feature type="domain" description="Ketosynthase family 3 (KS3)" evidence="14">
    <location>
        <begin position="2086"/>
        <end position="2512"/>
    </location>
</feature>
<dbReference type="Gene3D" id="3.30.70.3290">
    <property type="match status" value="2"/>
</dbReference>
<feature type="active site" description="Proton acceptor; for dehydratase activity" evidence="12">
    <location>
        <position position="3015"/>
    </location>
</feature>
<dbReference type="SUPFAM" id="SSF50129">
    <property type="entry name" value="GroES-like"/>
    <property type="match status" value="2"/>
</dbReference>
<dbReference type="GO" id="GO:0004315">
    <property type="term" value="F:3-oxoacyl-[acyl-carrier-protein] synthase activity"/>
    <property type="evidence" value="ECO:0007669"/>
    <property type="project" value="InterPro"/>
</dbReference>
<dbReference type="Pfam" id="PF00698">
    <property type="entry name" value="Acyl_transf_1"/>
    <property type="match status" value="2"/>
</dbReference>
<dbReference type="Pfam" id="PF14765">
    <property type="entry name" value="PS-DH"/>
    <property type="match status" value="2"/>
</dbReference>
<reference evidence="16 17" key="1">
    <citation type="submission" date="2019-03" db="EMBL/GenBank/DDBJ databases">
        <title>Genomic Encyclopedia of Archaeal and Bacterial Type Strains, Phase II (KMG-II): from individual species to whole genera.</title>
        <authorList>
            <person name="Goeker M."/>
        </authorList>
    </citation>
    <scope>NUCLEOTIDE SEQUENCE [LARGE SCALE GENOMIC DNA]</scope>
    <source>
        <strain evidence="16 17">DSM 45499</strain>
    </source>
</reference>
<dbReference type="InterPro" id="IPR050091">
    <property type="entry name" value="PKS_NRPS_Biosynth_Enz"/>
</dbReference>
<dbReference type="FunFam" id="3.40.50.720:FF:000209">
    <property type="entry name" value="Polyketide synthase Pks12"/>
    <property type="match status" value="2"/>
</dbReference>
<dbReference type="InterPro" id="IPR002364">
    <property type="entry name" value="Quin_OxRdtase/zeta-crystal_CS"/>
</dbReference>
<dbReference type="PROSITE" id="PS01162">
    <property type="entry name" value="QOR_ZETA_CRYSTAL"/>
    <property type="match status" value="1"/>
</dbReference>
<dbReference type="Gene3D" id="3.40.47.10">
    <property type="match status" value="2"/>
</dbReference>
<evidence type="ECO:0000256" key="9">
    <source>
        <dbReference type="ARBA" id="ARBA00060622"/>
    </source>
</evidence>
<dbReference type="InterPro" id="IPR036736">
    <property type="entry name" value="ACP-like_sf"/>
</dbReference>
<accession>A0A4R7W0S2</accession>
<evidence type="ECO:0000313" key="16">
    <source>
        <dbReference type="EMBL" id="TDV56120.1"/>
    </source>
</evidence>
<dbReference type="PROSITE" id="PS52004">
    <property type="entry name" value="KS3_2"/>
    <property type="match status" value="2"/>
</dbReference>
<evidence type="ECO:0000259" key="15">
    <source>
        <dbReference type="PROSITE" id="PS52019"/>
    </source>
</evidence>
<dbReference type="InterPro" id="IPR020806">
    <property type="entry name" value="PKS_PP-bd"/>
</dbReference>
<dbReference type="SMART" id="SM00827">
    <property type="entry name" value="PKS_AT"/>
    <property type="match status" value="2"/>
</dbReference>
<dbReference type="Proteomes" id="UP000294927">
    <property type="component" value="Unassembled WGS sequence"/>
</dbReference>
<evidence type="ECO:0000256" key="8">
    <source>
        <dbReference type="ARBA" id="ARBA00060158"/>
    </source>
</evidence>
<evidence type="ECO:0000256" key="12">
    <source>
        <dbReference type="PROSITE-ProRule" id="PRU01363"/>
    </source>
</evidence>
<evidence type="ECO:0000256" key="7">
    <source>
        <dbReference type="ARBA" id="ARBA00052442"/>
    </source>
</evidence>
<dbReference type="InterPro" id="IPR018201">
    <property type="entry name" value="Ketoacyl_synth_AS"/>
</dbReference>
<evidence type="ECO:0000256" key="3">
    <source>
        <dbReference type="ARBA" id="ARBA00022679"/>
    </source>
</evidence>
<feature type="domain" description="Ketosynthase family 3 (KS3)" evidence="14">
    <location>
        <begin position="34"/>
        <end position="460"/>
    </location>
</feature>
<dbReference type="InterPro" id="IPR011032">
    <property type="entry name" value="GroES-like_sf"/>
</dbReference>
<evidence type="ECO:0000256" key="1">
    <source>
        <dbReference type="ARBA" id="ARBA00022450"/>
    </source>
</evidence>
<dbReference type="InterPro" id="IPR032821">
    <property type="entry name" value="PKS_assoc"/>
</dbReference>
<dbReference type="RefSeq" id="WP_133901401.1">
    <property type="nucleotide sequence ID" value="NZ_SOCP01000002.1"/>
</dbReference>
<comment type="function">
    <text evidence="8">Involved in the biosynthesis of antibiotic erythromycin via the biosynthesis of its aglycone precursor, 6-deoxyerythronolide B (6-dEB).</text>
</comment>
<dbReference type="InterPro" id="IPR042104">
    <property type="entry name" value="PKS_dehydratase_sf"/>
</dbReference>
<keyword evidence="5" id="KW-0511">Multifunctional enzyme</keyword>
<dbReference type="InterPro" id="IPR014031">
    <property type="entry name" value="Ketoacyl_synth_C"/>
</dbReference>
<dbReference type="Gene3D" id="3.40.366.10">
    <property type="entry name" value="Malonyl-Coenzyme A Acyl Carrier Protein, domain 2"/>
    <property type="match status" value="2"/>
</dbReference>
<dbReference type="SMART" id="SM00822">
    <property type="entry name" value="PKS_KR"/>
    <property type="match status" value="2"/>
</dbReference>
<dbReference type="InterPro" id="IPR013154">
    <property type="entry name" value="ADH-like_N"/>
</dbReference>
<dbReference type="EC" id="2.3.1.94" evidence="11"/>
<dbReference type="PANTHER" id="PTHR43775:SF51">
    <property type="entry name" value="INACTIVE PHENOLPHTHIOCEROL SYNTHESIS POLYKETIDE SYNTHASE TYPE I PKS1-RELATED"/>
    <property type="match status" value="1"/>
</dbReference>
<evidence type="ECO:0000256" key="4">
    <source>
        <dbReference type="ARBA" id="ARBA00022737"/>
    </source>
</evidence>
<evidence type="ECO:0000256" key="5">
    <source>
        <dbReference type="ARBA" id="ARBA00023268"/>
    </source>
</evidence>
<dbReference type="InterPro" id="IPR016039">
    <property type="entry name" value="Thiolase-like"/>
</dbReference>
<comment type="pathway">
    <text evidence="9">Antibiotic biosynthesis; erythromycin biosynthesis.</text>
</comment>
<dbReference type="InterPro" id="IPR055123">
    <property type="entry name" value="SpnB-like_Rossmann"/>
</dbReference>
<dbReference type="CDD" id="cd05195">
    <property type="entry name" value="enoyl_red"/>
    <property type="match status" value="2"/>
</dbReference>
<dbReference type="SMART" id="SM00829">
    <property type="entry name" value="PKS_ER"/>
    <property type="match status" value="2"/>
</dbReference>
<dbReference type="FunFam" id="3.90.180.10:FF:000032">
    <property type="entry name" value="Probable polyketide synthase pks1"/>
    <property type="match status" value="1"/>
</dbReference>
<dbReference type="CDD" id="cd00833">
    <property type="entry name" value="PKS"/>
    <property type="match status" value="2"/>
</dbReference>
<comment type="catalytic activity">
    <reaction evidence="7">
        <text>6 (S)-methylmalonyl-CoA + propanoyl-CoA + 6 NADPH + 12 H(+) = 6-deoxyerythronolide B + 6 CO2 + 6 NADP(+) + 7 CoA + H2O</text>
        <dbReference type="Rhea" id="RHEA:23068"/>
        <dbReference type="ChEBI" id="CHEBI:15377"/>
        <dbReference type="ChEBI" id="CHEBI:15378"/>
        <dbReference type="ChEBI" id="CHEBI:16089"/>
        <dbReference type="ChEBI" id="CHEBI:16526"/>
        <dbReference type="ChEBI" id="CHEBI:57287"/>
        <dbReference type="ChEBI" id="CHEBI:57327"/>
        <dbReference type="ChEBI" id="CHEBI:57392"/>
        <dbReference type="ChEBI" id="CHEBI:57783"/>
        <dbReference type="ChEBI" id="CHEBI:58349"/>
        <dbReference type="EC" id="2.3.1.94"/>
    </reaction>
</comment>
<dbReference type="GO" id="GO:0016491">
    <property type="term" value="F:oxidoreductase activity"/>
    <property type="evidence" value="ECO:0007669"/>
    <property type="project" value="InterPro"/>
</dbReference>
<dbReference type="InterPro" id="IPR001227">
    <property type="entry name" value="Ac_transferase_dom_sf"/>
</dbReference>
<evidence type="ECO:0000256" key="10">
    <source>
        <dbReference type="ARBA" id="ARBA00063272"/>
    </source>
</evidence>
<organism evidence="16 17">
    <name type="scientific">Actinophytocola oryzae</name>
    <dbReference type="NCBI Taxonomy" id="502181"/>
    <lineage>
        <taxon>Bacteria</taxon>
        <taxon>Bacillati</taxon>
        <taxon>Actinomycetota</taxon>
        <taxon>Actinomycetes</taxon>
        <taxon>Pseudonocardiales</taxon>
        <taxon>Pseudonocardiaceae</taxon>
    </lineage>
</organism>
<gene>
    <name evidence="16" type="ORF">CLV71_102181</name>
</gene>
<evidence type="ECO:0000256" key="2">
    <source>
        <dbReference type="ARBA" id="ARBA00022553"/>
    </source>
</evidence>
<dbReference type="Pfam" id="PF00550">
    <property type="entry name" value="PP-binding"/>
    <property type="match status" value="2"/>
</dbReference>
<dbReference type="Pfam" id="PF02801">
    <property type="entry name" value="Ketoacyl-synt_C"/>
    <property type="match status" value="2"/>
</dbReference>
<dbReference type="InterPro" id="IPR020843">
    <property type="entry name" value="ER"/>
</dbReference>
<dbReference type="InterPro" id="IPR016036">
    <property type="entry name" value="Malonyl_transacylase_ACP-bd"/>
</dbReference>
<dbReference type="Pfam" id="PF00109">
    <property type="entry name" value="ketoacyl-synt"/>
    <property type="match status" value="2"/>
</dbReference>
<feature type="active site" description="Proton donor; for dehydratase activity" evidence="12">
    <location>
        <position position="3181"/>
    </location>
</feature>
<evidence type="ECO:0000256" key="6">
    <source>
        <dbReference type="ARBA" id="ARBA00023315"/>
    </source>
</evidence>
<keyword evidence="17" id="KW-1185">Reference proteome</keyword>
<dbReference type="PROSITE" id="PS52019">
    <property type="entry name" value="PKS_MFAS_DH"/>
    <property type="match status" value="2"/>
</dbReference>
<dbReference type="Pfam" id="PF22953">
    <property type="entry name" value="SpnB_Rossmann"/>
    <property type="match status" value="2"/>
</dbReference>
<comment type="caution">
    <text evidence="16">The sequence shown here is derived from an EMBL/GenBank/DDBJ whole genome shotgun (WGS) entry which is preliminary data.</text>
</comment>
<dbReference type="GO" id="GO:0031177">
    <property type="term" value="F:phosphopantetheine binding"/>
    <property type="evidence" value="ECO:0007669"/>
    <property type="project" value="InterPro"/>
</dbReference>
<dbReference type="Pfam" id="PF16197">
    <property type="entry name" value="KAsynt_C_assoc"/>
    <property type="match status" value="2"/>
</dbReference>
<dbReference type="Pfam" id="PF08659">
    <property type="entry name" value="KR"/>
    <property type="match status" value="2"/>
</dbReference>
<dbReference type="SUPFAM" id="SSF47336">
    <property type="entry name" value="ACP-like"/>
    <property type="match status" value="2"/>
</dbReference>
<dbReference type="SUPFAM" id="SSF55048">
    <property type="entry name" value="Probable ACP-binding domain of malonyl-CoA ACP transacylase"/>
    <property type="match status" value="2"/>
</dbReference>